<dbReference type="EMBL" id="AVPJ01000011">
    <property type="protein sequence ID" value="KGN31522.1"/>
    <property type="molecule type" value="Genomic_DNA"/>
</dbReference>
<keyword evidence="1" id="KW-1133">Transmembrane helix</keyword>
<feature type="transmembrane region" description="Helical" evidence="1">
    <location>
        <begin position="65"/>
        <end position="83"/>
    </location>
</feature>
<feature type="transmembrane region" description="Helical" evidence="1">
    <location>
        <begin position="277"/>
        <end position="294"/>
    </location>
</feature>
<evidence type="ECO:0000313" key="3">
    <source>
        <dbReference type="Proteomes" id="UP000030002"/>
    </source>
</evidence>
<comment type="caution">
    <text evidence="2">The sequence shown here is derived from an EMBL/GenBank/DDBJ whole genome shotgun (WGS) entry which is preliminary data.</text>
</comment>
<accession>A0A0A0J661</accession>
<proteinExistence type="predicted"/>
<dbReference type="STRING" id="1385520.N802_03905"/>
<dbReference type="OrthoDB" id="5019680at2"/>
<feature type="transmembrane region" description="Helical" evidence="1">
    <location>
        <begin position="12"/>
        <end position="34"/>
    </location>
</feature>
<feature type="transmembrane region" description="Helical" evidence="1">
    <location>
        <begin position="95"/>
        <end position="116"/>
    </location>
</feature>
<dbReference type="eggNOG" id="ENOG502ZNF0">
    <property type="taxonomic scope" value="Bacteria"/>
</dbReference>
<evidence type="ECO:0000256" key="1">
    <source>
        <dbReference type="SAM" id="Phobius"/>
    </source>
</evidence>
<feature type="transmembrane region" description="Helical" evidence="1">
    <location>
        <begin position="220"/>
        <end position="243"/>
    </location>
</feature>
<feature type="transmembrane region" description="Helical" evidence="1">
    <location>
        <begin position="128"/>
        <end position="147"/>
    </location>
</feature>
<gene>
    <name evidence="2" type="ORF">N802_03905</name>
</gene>
<dbReference type="RefSeq" id="WP_035917438.1">
    <property type="nucleotide sequence ID" value="NZ_AVPJ01000011.1"/>
</dbReference>
<keyword evidence="3" id="KW-1185">Reference proteome</keyword>
<protein>
    <submittedName>
        <fullName evidence="2">Uncharacterized protein</fullName>
    </submittedName>
</protein>
<keyword evidence="1" id="KW-0472">Membrane</keyword>
<feature type="transmembrane region" description="Helical" evidence="1">
    <location>
        <begin position="195"/>
        <end position="213"/>
    </location>
</feature>
<organism evidence="2 3">
    <name type="scientific">Knoellia sinensis KCTC 19936</name>
    <dbReference type="NCBI Taxonomy" id="1385520"/>
    <lineage>
        <taxon>Bacteria</taxon>
        <taxon>Bacillati</taxon>
        <taxon>Actinomycetota</taxon>
        <taxon>Actinomycetes</taxon>
        <taxon>Micrococcales</taxon>
        <taxon>Intrasporangiaceae</taxon>
        <taxon>Knoellia</taxon>
    </lineage>
</organism>
<evidence type="ECO:0000313" key="2">
    <source>
        <dbReference type="EMBL" id="KGN31522.1"/>
    </source>
</evidence>
<reference evidence="2 3" key="1">
    <citation type="submission" date="2013-08" db="EMBL/GenBank/DDBJ databases">
        <title>The genome sequence of Knoellia sinensis.</title>
        <authorList>
            <person name="Zhu W."/>
            <person name="Wang G."/>
        </authorList>
    </citation>
    <scope>NUCLEOTIDE SEQUENCE [LARGE SCALE GENOMIC DNA]</scope>
    <source>
        <strain evidence="2 3">KCTC 19936</strain>
    </source>
</reference>
<dbReference type="Proteomes" id="UP000030002">
    <property type="component" value="Unassembled WGS sequence"/>
</dbReference>
<keyword evidence="1" id="KW-0812">Transmembrane</keyword>
<name>A0A0A0J661_9MICO</name>
<dbReference type="AlphaFoldDB" id="A0A0A0J661"/>
<feature type="transmembrane region" description="Helical" evidence="1">
    <location>
        <begin position="159"/>
        <end position="175"/>
    </location>
</feature>
<sequence>MSHVQRPGRVLPGWAVFVLSASAFWVVGFLPWIVGGMRLPSSPAWPTFPPNSTPLVVLPFGEYQVLQLFVSSVIGGTAALVVARLSHPHVRHPRLIAAFGAVVALVVSVTQTLLPIRPALAPGIEAKLLLTALIVTVLVSALVGLVVGSGVAKGSGWPWLLGGAVAASLAGSWFADVVMRGPEAAPQWVVQVAQWSPWISGVLLGLVLAVFGFRPMARLLGWAVALGVAWVMPSLLTAAHHAMDIARRSPLRRSDIREVLDAGRDVFVQSLLPGNHLIGPLVLAVVIGVVGSVGRDRLSS</sequence>